<accession>A0A3S5FCD4</accession>
<sequence length="37" mass="4380">MSQLTEEEQIKIATRMAIIQTLPLFPFEESKREKLTE</sequence>
<organism evidence="1 2">
    <name type="scientific">Protopolystoma xenopodis</name>
    <dbReference type="NCBI Taxonomy" id="117903"/>
    <lineage>
        <taxon>Eukaryota</taxon>
        <taxon>Metazoa</taxon>
        <taxon>Spiralia</taxon>
        <taxon>Lophotrochozoa</taxon>
        <taxon>Platyhelminthes</taxon>
        <taxon>Monogenea</taxon>
        <taxon>Polyopisthocotylea</taxon>
        <taxon>Polystomatidea</taxon>
        <taxon>Polystomatidae</taxon>
        <taxon>Protopolystoma</taxon>
    </lineage>
</organism>
<dbReference type="AlphaFoldDB" id="A0A3S5FCD4"/>
<proteinExistence type="predicted"/>
<gene>
    <name evidence="1" type="ORF">PXEA_LOCUS5271</name>
</gene>
<name>A0A3S5FCD4_9PLAT</name>
<dbReference type="EMBL" id="CAAALY010013002">
    <property type="protein sequence ID" value="VEL11831.1"/>
    <property type="molecule type" value="Genomic_DNA"/>
</dbReference>
<dbReference type="Proteomes" id="UP000784294">
    <property type="component" value="Unassembled WGS sequence"/>
</dbReference>
<comment type="caution">
    <text evidence="1">The sequence shown here is derived from an EMBL/GenBank/DDBJ whole genome shotgun (WGS) entry which is preliminary data.</text>
</comment>
<dbReference type="OrthoDB" id="9984778at2759"/>
<reference evidence="1" key="1">
    <citation type="submission" date="2018-11" db="EMBL/GenBank/DDBJ databases">
        <authorList>
            <consortium name="Pathogen Informatics"/>
        </authorList>
    </citation>
    <scope>NUCLEOTIDE SEQUENCE</scope>
</reference>
<evidence type="ECO:0000313" key="2">
    <source>
        <dbReference type="Proteomes" id="UP000784294"/>
    </source>
</evidence>
<evidence type="ECO:0000313" key="1">
    <source>
        <dbReference type="EMBL" id="VEL11831.1"/>
    </source>
</evidence>
<keyword evidence="2" id="KW-1185">Reference proteome</keyword>
<protein>
    <submittedName>
        <fullName evidence="1">Uncharacterized protein</fullName>
    </submittedName>
</protein>